<gene>
    <name evidence="2" type="ORF">Mal4_06630</name>
</gene>
<proteinExistence type="predicted"/>
<evidence type="ECO:0000256" key="1">
    <source>
        <dbReference type="SAM" id="MobiDB-lite"/>
    </source>
</evidence>
<name>A0A517Z1N3_9PLAN</name>
<keyword evidence="3" id="KW-1185">Reference proteome</keyword>
<protein>
    <recommendedName>
        <fullName evidence="4">Biopolymer transport protein ExbD/TolR</fullName>
    </recommendedName>
</protein>
<evidence type="ECO:0000313" key="2">
    <source>
        <dbReference type="EMBL" id="QDU36378.1"/>
    </source>
</evidence>
<feature type="compositionally biased region" description="Basic and acidic residues" evidence="1">
    <location>
        <begin position="62"/>
        <end position="75"/>
    </location>
</feature>
<feature type="region of interest" description="Disordered" evidence="1">
    <location>
        <begin position="30"/>
        <end position="75"/>
    </location>
</feature>
<evidence type="ECO:0008006" key="4">
    <source>
        <dbReference type="Google" id="ProtNLM"/>
    </source>
</evidence>
<evidence type="ECO:0000313" key="3">
    <source>
        <dbReference type="Proteomes" id="UP000320496"/>
    </source>
</evidence>
<dbReference type="EMBL" id="CP036275">
    <property type="protein sequence ID" value="QDU36378.1"/>
    <property type="molecule type" value="Genomic_DNA"/>
</dbReference>
<sequence>MRKRIAGGVTLAVVAVAIWIGTLLKGPGVGGGTGSDVATGPPVKNASVSVSTGSSDLMGDDAEPRAEEPAPASDEKVAVLIKESDFHLKTGEDAWEPVSLARVRELTQNAHGDGEGVRVEVYLHETARNGARSDLLEALQQDGVLRESINLMPGFVE</sequence>
<reference evidence="2 3" key="1">
    <citation type="submission" date="2019-02" db="EMBL/GenBank/DDBJ databases">
        <title>Deep-cultivation of Planctomycetes and their phenomic and genomic characterization uncovers novel biology.</title>
        <authorList>
            <person name="Wiegand S."/>
            <person name="Jogler M."/>
            <person name="Boedeker C."/>
            <person name="Pinto D."/>
            <person name="Vollmers J."/>
            <person name="Rivas-Marin E."/>
            <person name="Kohn T."/>
            <person name="Peeters S.H."/>
            <person name="Heuer A."/>
            <person name="Rast P."/>
            <person name="Oberbeckmann S."/>
            <person name="Bunk B."/>
            <person name="Jeske O."/>
            <person name="Meyerdierks A."/>
            <person name="Storesund J.E."/>
            <person name="Kallscheuer N."/>
            <person name="Luecker S."/>
            <person name="Lage O.M."/>
            <person name="Pohl T."/>
            <person name="Merkel B.J."/>
            <person name="Hornburger P."/>
            <person name="Mueller R.-W."/>
            <person name="Bruemmer F."/>
            <person name="Labrenz M."/>
            <person name="Spormann A.M."/>
            <person name="Op den Camp H."/>
            <person name="Overmann J."/>
            <person name="Amann R."/>
            <person name="Jetten M.S.M."/>
            <person name="Mascher T."/>
            <person name="Medema M.H."/>
            <person name="Devos D.P."/>
            <person name="Kaster A.-K."/>
            <person name="Ovreas L."/>
            <person name="Rohde M."/>
            <person name="Galperin M.Y."/>
            <person name="Jogler C."/>
        </authorList>
    </citation>
    <scope>NUCLEOTIDE SEQUENCE [LARGE SCALE GENOMIC DNA]</scope>
    <source>
        <strain evidence="2 3">Mal4</strain>
    </source>
</reference>
<dbReference type="Proteomes" id="UP000320496">
    <property type="component" value="Chromosome"/>
</dbReference>
<feature type="compositionally biased region" description="Polar residues" evidence="1">
    <location>
        <begin position="46"/>
        <end position="55"/>
    </location>
</feature>
<accession>A0A517Z1N3</accession>
<dbReference type="RefSeq" id="WP_145367045.1">
    <property type="nucleotide sequence ID" value="NZ_CP036275.1"/>
</dbReference>
<organism evidence="2 3">
    <name type="scientific">Maioricimonas rarisocia</name>
    <dbReference type="NCBI Taxonomy" id="2528026"/>
    <lineage>
        <taxon>Bacteria</taxon>
        <taxon>Pseudomonadati</taxon>
        <taxon>Planctomycetota</taxon>
        <taxon>Planctomycetia</taxon>
        <taxon>Planctomycetales</taxon>
        <taxon>Planctomycetaceae</taxon>
        <taxon>Maioricimonas</taxon>
    </lineage>
</organism>
<dbReference type="KEGG" id="mri:Mal4_06630"/>
<dbReference type="AlphaFoldDB" id="A0A517Z1N3"/>